<proteinExistence type="predicted"/>
<gene>
    <name evidence="1" type="ORF">EB241_06625</name>
</gene>
<dbReference type="EMBL" id="RHHM01000004">
    <property type="protein sequence ID" value="RQM38867.1"/>
    <property type="molecule type" value="Genomic_DNA"/>
</dbReference>
<name>A0A3N6S211_9GAMM</name>
<reference evidence="1 2" key="1">
    <citation type="submission" date="2018-10" db="EMBL/GenBank/DDBJ databases">
        <title>Draft genome sequence for the type isolate of Erwinia psidii, agent causal of bacterial blight in guava (Psidium guajava) and wilt and die-back of Eucalyptus spp.</title>
        <authorList>
            <person name="Hermenegildo P.S."/>
            <person name="Santos S.A."/>
            <person name="Guimaraes L.M.S."/>
            <person name="Vidigal P.M.P."/>
            <person name="Pereira I.C."/>
            <person name="Badel J.L."/>
            <person name="Alfenas-Zerbini P."/>
            <person name="Ferreira M.A.S.V."/>
            <person name="Alfenas A.C."/>
        </authorList>
    </citation>
    <scope>NUCLEOTIDE SEQUENCE [LARGE SCALE GENOMIC DNA]</scope>
    <source>
        <strain evidence="1 2">IBSBF 435</strain>
    </source>
</reference>
<sequence>MCHGRICRRHLFVFVWATDPRCRRSFAPHRATRIIFCGRRRSLRGMGVMIGKAQPGWFGDGS</sequence>
<evidence type="ECO:0000313" key="1">
    <source>
        <dbReference type="EMBL" id="RQM38867.1"/>
    </source>
</evidence>
<dbReference type="AlphaFoldDB" id="A0A3N6S211"/>
<comment type="caution">
    <text evidence="1">The sequence shown here is derived from an EMBL/GenBank/DDBJ whole genome shotgun (WGS) entry which is preliminary data.</text>
</comment>
<accession>A0A3N6S211</accession>
<dbReference type="Proteomes" id="UP000279457">
    <property type="component" value="Unassembled WGS sequence"/>
</dbReference>
<keyword evidence="2" id="KW-1185">Reference proteome</keyword>
<protein>
    <submittedName>
        <fullName evidence="1">Uncharacterized protein</fullName>
    </submittedName>
</protein>
<evidence type="ECO:0000313" key="2">
    <source>
        <dbReference type="Proteomes" id="UP000279457"/>
    </source>
</evidence>
<organism evidence="1 2">
    <name type="scientific">Erwinia psidii</name>
    <dbReference type="NCBI Taxonomy" id="69224"/>
    <lineage>
        <taxon>Bacteria</taxon>
        <taxon>Pseudomonadati</taxon>
        <taxon>Pseudomonadota</taxon>
        <taxon>Gammaproteobacteria</taxon>
        <taxon>Enterobacterales</taxon>
        <taxon>Erwiniaceae</taxon>
        <taxon>Erwinia</taxon>
    </lineage>
</organism>